<proteinExistence type="predicted"/>
<evidence type="ECO:0000313" key="3">
    <source>
        <dbReference type="Proteomes" id="UP000006729"/>
    </source>
</evidence>
<dbReference type="HOGENOM" id="CLU_2578372_0_0_1"/>
<dbReference type="EMBL" id="CM009298">
    <property type="protein sequence ID" value="PNT21628.1"/>
    <property type="molecule type" value="Genomic_DNA"/>
</dbReference>
<dbReference type="AlphaFoldDB" id="U5G4B7"/>
<dbReference type="InParanoid" id="U5G4B7"/>
<evidence type="ECO:0000313" key="2">
    <source>
        <dbReference type="EMBL" id="PNT21628.1"/>
    </source>
</evidence>
<keyword evidence="3" id="KW-1185">Reference proteome</keyword>
<accession>U5G4B7</accession>
<name>U5G4B7_POPTR</name>
<sequence length="81" mass="8523">MSGLSDAGRIHLRATWSISSRTLGAFTLGVSISSLSKHSLERFSSDNSLSQSVRSTTPGSAETISGEPFPVRSSNKITPNA</sequence>
<evidence type="ECO:0000256" key="1">
    <source>
        <dbReference type="SAM" id="MobiDB-lite"/>
    </source>
</evidence>
<feature type="region of interest" description="Disordered" evidence="1">
    <location>
        <begin position="42"/>
        <end position="81"/>
    </location>
</feature>
<organism evidence="2 3">
    <name type="scientific">Populus trichocarpa</name>
    <name type="common">Western balsam poplar</name>
    <name type="synonym">Populus balsamifera subsp. trichocarpa</name>
    <dbReference type="NCBI Taxonomy" id="3694"/>
    <lineage>
        <taxon>Eukaryota</taxon>
        <taxon>Viridiplantae</taxon>
        <taxon>Streptophyta</taxon>
        <taxon>Embryophyta</taxon>
        <taxon>Tracheophyta</taxon>
        <taxon>Spermatophyta</taxon>
        <taxon>Magnoliopsida</taxon>
        <taxon>eudicotyledons</taxon>
        <taxon>Gunneridae</taxon>
        <taxon>Pentapetalae</taxon>
        <taxon>rosids</taxon>
        <taxon>fabids</taxon>
        <taxon>Malpighiales</taxon>
        <taxon>Salicaceae</taxon>
        <taxon>Saliceae</taxon>
        <taxon>Populus</taxon>
    </lineage>
</organism>
<dbReference type="eggNOG" id="ENOG502T0TH">
    <property type="taxonomic scope" value="Eukaryota"/>
</dbReference>
<feature type="compositionally biased region" description="Polar residues" evidence="1">
    <location>
        <begin position="45"/>
        <end position="63"/>
    </location>
</feature>
<gene>
    <name evidence="2" type="ORF">POPTR_009G159100</name>
</gene>
<reference evidence="2 3" key="1">
    <citation type="journal article" date="2006" name="Science">
        <title>The genome of black cottonwood, Populus trichocarpa (Torr. &amp; Gray).</title>
        <authorList>
            <person name="Tuskan G.A."/>
            <person name="Difazio S."/>
            <person name="Jansson S."/>
            <person name="Bohlmann J."/>
            <person name="Grigoriev I."/>
            <person name="Hellsten U."/>
            <person name="Putnam N."/>
            <person name="Ralph S."/>
            <person name="Rombauts S."/>
            <person name="Salamov A."/>
            <person name="Schein J."/>
            <person name="Sterck L."/>
            <person name="Aerts A."/>
            <person name="Bhalerao R.R."/>
            <person name="Bhalerao R.P."/>
            <person name="Blaudez D."/>
            <person name="Boerjan W."/>
            <person name="Brun A."/>
            <person name="Brunner A."/>
            <person name="Busov V."/>
            <person name="Campbell M."/>
            <person name="Carlson J."/>
            <person name="Chalot M."/>
            <person name="Chapman J."/>
            <person name="Chen G.L."/>
            <person name="Cooper D."/>
            <person name="Coutinho P.M."/>
            <person name="Couturier J."/>
            <person name="Covert S."/>
            <person name="Cronk Q."/>
            <person name="Cunningham R."/>
            <person name="Davis J."/>
            <person name="Degroeve S."/>
            <person name="Dejardin A."/>
            <person name="Depamphilis C."/>
            <person name="Detter J."/>
            <person name="Dirks B."/>
            <person name="Dubchak I."/>
            <person name="Duplessis S."/>
            <person name="Ehlting J."/>
            <person name="Ellis B."/>
            <person name="Gendler K."/>
            <person name="Goodstein D."/>
            <person name="Gribskov M."/>
            <person name="Grimwood J."/>
            <person name="Groover A."/>
            <person name="Gunter L."/>
            <person name="Hamberger B."/>
            <person name="Heinze B."/>
            <person name="Helariutta Y."/>
            <person name="Henrissat B."/>
            <person name="Holligan D."/>
            <person name="Holt R."/>
            <person name="Huang W."/>
            <person name="Islam-Faridi N."/>
            <person name="Jones S."/>
            <person name="Jones-Rhoades M."/>
            <person name="Jorgensen R."/>
            <person name="Joshi C."/>
            <person name="Kangasjarvi J."/>
            <person name="Karlsson J."/>
            <person name="Kelleher C."/>
            <person name="Kirkpatrick R."/>
            <person name="Kirst M."/>
            <person name="Kohler A."/>
            <person name="Kalluri U."/>
            <person name="Larimer F."/>
            <person name="Leebens-Mack J."/>
            <person name="Leple J.C."/>
            <person name="Locascio P."/>
            <person name="Lou Y."/>
            <person name="Lucas S."/>
            <person name="Martin F."/>
            <person name="Montanini B."/>
            <person name="Napoli C."/>
            <person name="Nelson D.R."/>
            <person name="Nelson C."/>
            <person name="Nieminen K."/>
            <person name="Nilsson O."/>
            <person name="Pereda V."/>
            <person name="Peter G."/>
            <person name="Philippe R."/>
            <person name="Pilate G."/>
            <person name="Poliakov A."/>
            <person name="Razumovskaya J."/>
            <person name="Richardson P."/>
            <person name="Rinaldi C."/>
            <person name="Ritland K."/>
            <person name="Rouze P."/>
            <person name="Ryaboy D."/>
            <person name="Schmutz J."/>
            <person name="Schrader J."/>
            <person name="Segerman B."/>
            <person name="Shin H."/>
            <person name="Siddiqui A."/>
            <person name="Sterky F."/>
            <person name="Terry A."/>
            <person name="Tsai C.J."/>
            <person name="Uberbacher E."/>
            <person name="Unneberg P."/>
            <person name="Vahala J."/>
            <person name="Wall K."/>
            <person name="Wessler S."/>
            <person name="Yang G."/>
            <person name="Yin T."/>
            <person name="Douglas C."/>
            <person name="Marra M."/>
            <person name="Sandberg G."/>
            <person name="Van de Peer Y."/>
            <person name="Rokhsar D."/>
        </authorList>
    </citation>
    <scope>NUCLEOTIDE SEQUENCE [LARGE SCALE GENOMIC DNA]</scope>
    <source>
        <strain evidence="3">cv. Nisqually</strain>
    </source>
</reference>
<protein>
    <submittedName>
        <fullName evidence="2">Uncharacterized protein</fullName>
    </submittedName>
</protein>
<feature type="compositionally biased region" description="Polar residues" evidence="1">
    <location>
        <begin position="72"/>
        <end position="81"/>
    </location>
</feature>
<dbReference type="Proteomes" id="UP000006729">
    <property type="component" value="Chromosome 9"/>
</dbReference>